<dbReference type="EMBL" id="FNAR01000012">
    <property type="protein sequence ID" value="SDE56890.1"/>
    <property type="molecule type" value="Genomic_DNA"/>
</dbReference>
<sequence>MKGMRDMLQHFTYKPMFEGGQLPGWTFSFHYKNKRYGGDYRQDGSIVWSDDTPPDEDQVKKMIHELMTFHVYE</sequence>
<gene>
    <name evidence="1" type="ORF">SAMN04488126_1121</name>
</gene>
<evidence type="ECO:0000313" key="1">
    <source>
        <dbReference type="EMBL" id="SDE56890.1"/>
    </source>
</evidence>
<organism evidence="1 2">
    <name type="scientific">Bhargavaea beijingensis</name>
    <dbReference type="NCBI Taxonomy" id="426756"/>
    <lineage>
        <taxon>Bacteria</taxon>
        <taxon>Bacillati</taxon>
        <taxon>Bacillota</taxon>
        <taxon>Bacilli</taxon>
        <taxon>Bacillales</taxon>
        <taxon>Caryophanaceae</taxon>
        <taxon>Bhargavaea</taxon>
    </lineage>
</organism>
<dbReference type="STRING" id="426756.SAMN04488126_1121"/>
<dbReference type="Proteomes" id="UP000198823">
    <property type="component" value="Unassembled WGS sequence"/>
</dbReference>
<name>A0A1G7E069_9BACL</name>
<evidence type="ECO:0000313" key="2">
    <source>
        <dbReference type="Proteomes" id="UP000198823"/>
    </source>
</evidence>
<reference evidence="1 2" key="1">
    <citation type="submission" date="2016-10" db="EMBL/GenBank/DDBJ databases">
        <authorList>
            <person name="de Groot N.N."/>
        </authorList>
    </citation>
    <scope>NUCLEOTIDE SEQUENCE [LARGE SCALE GENOMIC DNA]</scope>
    <source>
        <strain evidence="1 2">CGMCC 1.6762</strain>
    </source>
</reference>
<evidence type="ECO:0008006" key="3">
    <source>
        <dbReference type="Google" id="ProtNLM"/>
    </source>
</evidence>
<protein>
    <recommendedName>
        <fullName evidence="3">YheE family protein</fullName>
    </recommendedName>
</protein>
<accession>A0A1G7E069</accession>
<dbReference type="AlphaFoldDB" id="A0A1G7E069"/>
<dbReference type="Pfam" id="PF17277">
    <property type="entry name" value="DUF5342"/>
    <property type="match status" value="1"/>
</dbReference>
<dbReference type="InterPro" id="IPR017263">
    <property type="entry name" value="UCP037692"/>
</dbReference>
<proteinExistence type="predicted"/>